<gene>
    <name evidence="1" type="ORF">MI149_15735</name>
</gene>
<name>A0ABY3TIL7_9MYCO</name>
<reference evidence="1" key="1">
    <citation type="submission" date="2022-08" db="EMBL/GenBank/DDBJ databases">
        <title>Whole genome sequencing of non-tuberculosis mycobacteria type-strains.</title>
        <authorList>
            <person name="Igarashi Y."/>
            <person name="Osugi A."/>
            <person name="Mitarai S."/>
        </authorList>
    </citation>
    <scope>NUCLEOTIDE SEQUENCE</scope>
    <source>
        <strain evidence="1">JCM 16369</strain>
    </source>
</reference>
<organism evidence="1 2">
    <name type="scientific">Mycolicibacterium crocinum</name>
    <dbReference type="NCBI Taxonomy" id="388459"/>
    <lineage>
        <taxon>Bacteria</taxon>
        <taxon>Bacillati</taxon>
        <taxon>Actinomycetota</taxon>
        <taxon>Actinomycetes</taxon>
        <taxon>Mycobacteriales</taxon>
        <taxon>Mycobacteriaceae</taxon>
        <taxon>Mycolicibacterium</taxon>
    </lineage>
</organism>
<sequence length="134" mass="13700">MVLAAVTSVSAVVDAVEELAGDFAVVSVLAAVVVFVDSSAVVSELAVEAAAVVVVVADRFELPTSETVDDPAAVCAADAVDDAMLVVDLLAADDEAFVAVAFELALTPRAVWPVPAFESPVPEFAEPDDDDVEP</sequence>
<dbReference type="Proteomes" id="UP001055337">
    <property type="component" value="Chromosome"/>
</dbReference>
<dbReference type="RefSeq" id="WP_240176206.1">
    <property type="nucleotide sequence ID" value="NZ_CP092362.2"/>
</dbReference>
<evidence type="ECO:0000313" key="2">
    <source>
        <dbReference type="Proteomes" id="UP001055337"/>
    </source>
</evidence>
<dbReference type="EMBL" id="CP092362">
    <property type="protein sequence ID" value="ULN39229.1"/>
    <property type="molecule type" value="Genomic_DNA"/>
</dbReference>
<accession>A0ABY3TIL7</accession>
<protein>
    <submittedName>
        <fullName evidence="1">Uncharacterized protein</fullName>
    </submittedName>
</protein>
<proteinExistence type="predicted"/>
<keyword evidence="2" id="KW-1185">Reference proteome</keyword>
<evidence type="ECO:0000313" key="1">
    <source>
        <dbReference type="EMBL" id="ULN39229.1"/>
    </source>
</evidence>